<evidence type="ECO:0000313" key="3">
    <source>
        <dbReference type="Proteomes" id="UP000788993"/>
    </source>
</evidence>
<gene>
    <name evidence="2" type="ORF">OGATHE_003192</name>
</gene>
<dbReference type="EMBL" id="JAEUBD010001062">
    <property type="protein sequence ID" value="KAH3667669.1"/>
    <property type="molecule type" value="Genomic_DNA"/>
</dbReference>
<organism evidence="2 3">
    <name type="scientific">Ogataea polymorpha</name>
    <dbReference type="NCBI Taxonomy" id="460523"/>
    <lineage>
        <taxon>Eukaryota</taxon>
        <taxon>Fungi</taxon>
        <taxon>Dikarya</taxon>
        <taxon>Ascomycota</taxon>
        <taxon>Saccharomycotina</taxon>
        <taxon>Pichiomycetes</taxon>
        <taxon>Pichiales</taxon>
        <taxon>Pichiaceae</taxon>
        <taxon>Ogataea</taxon>
    </lineage>
</organism>
<feature type="region of interest" description="Disordered" evidence="1">
    <location>
        <begin position="31"/>
        <end position="58"/>
    </location>
</feature>
<evidence type="ECO:0000313" key="2">
    <source>
        <dbReference type="EMBL" id="KAH3667669.1"/>
    </source>
</evidence>
<accession>A0A9P8T6Q6</accession>
<reference evidence="2" key="2">
    <citation type="submission" date="2021-01" db="EMBL/GenBank/DDBJ databases">
        <authorList>
            <person name="Schikora-Tamarit M.A."/>
        </authorList>
    </citation>
    <scope>NUCLEOTIDE SEQUENCE</scope>
    <source>
        <strain evidence="2">NCAIM Y.01608</strain>
    </source>
</reference>
<keyword evidence="3" id="KW-1185">Reference proteome</keyword>
<name>A0A9P8T6Q6_9ASCO</name>
<dbReference type="Proteomes" id="UP000788993">
    <property type="component" value="Unassembled WGS sequence"/>
</dbReference>
<sequence length="112" mass="12003">MTNGSTVLCPRGLEISIFIGRVVYESWSDSDVVGERSSVDSDPLDDDLGSEDCEEENTGSSCLIVGSGTTAWRAARDSCANLWKCKKCSWSRVYSFPKASSSSEESSSGSAK</sequence>
<dbReference type="AlphaFoldDB" id="A0A9P8T6Q6"/>
<feature type="compositionally biased region" description="Acidic residues" evidence="1">
    <location>
        <begin position="42"/>
        <end position="57"/>
    </location>
</feature>
<comment type="caution">
    <text evidence="2">The sequence shown here is derived from an EMBL/GenBank/DDBJ whole genome shotgun (WGS) entry which is preliminary data.</text>
</comment>
<reference evidence="2" key="1">
    <citation type="journal article" date="2021" name="Open Biol.">
        <title>Shared evolutionary footprints suggest mitochondrial oxidative damage underlies multiple complex I losses in fungi.</title>
        <authorList>
            <person name="Schikora-Tamarit M.A."/>
            <person name="Marcet-Houben M."/>
            <person name="Nosek J."/>
            <person name="Gabaldon T."/>
        </authorList>
    </citation>
    <scope>NUCLEOTIDE SEQUENCE</scope>
    <source>
        <strain evidence="2">NCAIM Y.01608</strain>
    </source>
</reference>
<evidence type="ECO:0000256" key="1">
    <source>
        <dbReference type="SAM" id="MobiDB-lite"/>
    </source>
</evidence>
<protein>
    <submittedName>
        <fullName evidence="2">Uncharacterized protein</fullName>
    </submittedName>
</protein>
<proteinExistence type="predicted"/>